<gene>
    <name evidence="1" type="ORF">LTR36_003574</name>
</gene>
<organism evidence="1 2">
    <name type="scientific">Oleoguttula mirabilis</name>
    <dbReference type="NCBI Taxonomy" id="1507867"/>
    <lineage>
        <taxon>Eukaryota</taxon>
        <taxon>Fungi</taxon>
        <taxon>Dikarya</taxon>
        <taxon>Ascomycota</taxon>
        <taxon>Pezizomycotina</taxon>
        <taxon>Dothideomycetes</taxon>
        <taxon>Dothideomycetidae</taxon>
        <taxon>Mycosphaerellales</taxon>
        <taxon>Teratosphaeriaceae</taxon>
        <taxon>Oleoguttula</taxon>
    </lineage>
</organism>
<evidence type="ECO:0000313" key="2">
    <source>
        <dbReference type="Proteomes" id="UP001324427"/>
    </source>
</evidence>
<keyword evidence="2" id="KW-1185">Reference proteome</keyword>
<sequence>MDMDMDTCAIEPGSSDSIALEQPPAALLLHVPDHSREILHNQRTHDEQQPPSFQLLHRLPTELRLMIFELVVRQATPSLTGDLARVNPNRCRCAWLAESTTGEMVMRRSRSPDQEGAVVARRRGWWVGALALLPVRVAVRGVLWLWGDGRRVFERAFVVPANLSFLRLDKQLACEATSVLYGLKHFWLTSSEALDLSKRPAVVARLRWLTIHERDPTESIFFDVCCEACDRAMRQGMLARLLDGELLQQITIRLEPFYGARIPPDVMGWQGVRYLLNALDKRAFTRWKCTSLGVYELSPLGDPCSVRGRPARQCTCSPAARVLQRGDLLRKVKLEHALLRSLWTETLALPIDTLEHESTAHEQGSYHWRQRWQWRRLLVPFPHRCERAYGAEGLYVCWVMWNVLRFRRGVGSAKFIAKYLDFDETLAGVSVMPGEEERLLGYWTQRMAKDIAKKIWDDPMF</sequence>
<accession>A0AAV9JJ58</accession>
<proteinExistence type="predicted"/>
<dbReference type="Proteomes" id="UP001324427">
    <property type="component" value="Unassembled WGS sequence"/>
</dbReference>
<comment type="caution">
    <text evidence="1">The sequence shown here is derived from an EMBL/GenBank/DDBJ whole genome shotgun (WGS) entry which is preliminary data.</text>
</comment>
<name>A0AAV9JJ58_9PEZI</name>
<evidence type="ECO:0000313" key="1">
    <source>
        <dbReference type="EMBL" id="KAK4545023.1"/>
    </source>
</evidence>
<dbReference type="AlphaFoldDB" id="A0AAV9JJ58"/>
<reference evidence="1 2" key="1">
    <citation type="submission" date="2021-11" db="EMBL/GenBank/DDBJ databases">
        <title>Black yeast isolated from Biological Soil Crust.</title>
        <authorList>
            <person name="Kurbessoian T."/>
        </authorList>
    </citation>
    <scope>NUCLEOTIDE SEQUENCE [LARGE SCALE GENOMIC DNA]</scope>
    <source>
        <strain evidence="1 2">CCFEE 5522</strain>
    </source>
</reference>
<protein>
    <submittedName>
        <fullName evidence="1">Uncharacterized protein</fullName>
    </submittedName>
</protein>
<dbReference type="EMBL" id="JAVFHQ010000021">
    <property type="protein sequence ID" value="KAK4545023.1"/>
    <property type="molecule type" value="Genomic_DNA"/>
</dbReference>